<sequence length="292" mass="32937">MNELFASQILIVLCSLCHANTYDVLLKAISIKYAESQSSQPPFQCSNVSSIAILPTKLTNWICDDDGSTIWIINGDNAFRIEASNTYAIEVDVTSLVLRFPWINVTETKYMTTFDVSLGTLKTLQKAQHCSDASQQIENCGGELLTAYFRIDPDNDSLDAAAIAAIVEAVLLLVLIAFLLWFILLRPRCASCCSCCHLPSLNRTKKDNNQDTELKETKRTSAIARLEQRILAWQRDIPNDRVNPSKEEVKPRQEKTQKPHDRVKDGEKNKKEMQSKVTNNKGNNEAEYDDDF</sequence>
<keyword evidence="3" id="KW-0732">Signal</keyword>
<feature type="signal peptide" evidence="3">
    <location>
        <begin position="1"/>
        <end position="19"/>
    </location>
</feature>
<keyword evidence="2" id="KW-0472">Membrane</keyword>
<evidence type="ECO:0000313" key="5">
    <source>
        <dbReference type="Proteomes" id="UP000031036"/>
    </source>
</evidence>
<evidence type="ECO:0000256" key="1">
    <source>
        <dbReference type="SAM" id="MobiDB-lite"/>
    </source>
</evidence>
<reference evidence="4 5" key="1">
    <citation type="submission" date="2014-11" db="EMBL/GenBank/DDBJ databases">
        <title>Genetic blueprint of the zoonotic pathogen Toxocara canis.</title>
        <authorList>
            <person name="Zhu X.-Q."/>
            <person name="Korhonen P.K."/>
            <person name="Cai H."/>
            <person name="Young N.D."/>
            <person name="Nejsum P."/>
            <person name="von Samson-Himmelstjerna G."/>
            <person name="Boag P.R."/>
            <person name="Tan P."/>
            <person name="Li Q."/>
            <person name="Min J."/>
            <person name="Yang Y."/>
            <person name="Wang X."/>
            <person name="Fang X."/>
            <person name="Hall R.S."/>
            <person name="Hofmann A."/>
            <person name="Sternberg P.W."/>
            <person name="Jex A.R."/>
            <person name="Gasser R.B."/>
        </authorList>
    </citation>
    <scope>NUCLEOTIDE SEQUENCE [LARGE SCALE GENOMIC DNA]</scope>
    <source>
        <strain evidence="4">PN_DK_2014</strain>
    </source>
</reference>
<dbReference type="AlphaFoldDB" id="A0A0B2VZJ1"/>
<keyword evidence="5" id="KW-1185">Reference proteome</keyword>
<protein>
    <submittedName>
        <fullName evidence="4">Uncharacterized protein</fullName>
    </submittedName>
</protein>
<accession>A0A0B2VZJ1</accession>
<organism evidence="4 5">
    <name type="scientific">Toxocara canis</name>
    <name type="common">Canine roundworm</name>
    <dbReference type="NCBI Taxonomy" id="6265"/>
    <lineage>
        <taxon>Eukaryota</taxon>
        <taxon>Metazoa</taxon>
        <taxon>Ecdysozoa</taxon>
        <taxon>Nematoda</taxon>
        <taxon>Chromadorea</taxon>
        <taxon>Rhabditida</taxon>
        <taxon>Spirurina</taxon>
        <taxon>Ascaridomorpha</taxon>
        <taxon>Ascaridoidea</taxon>
        <taxon>Toxocaridae</taxon>
        <taxon>Toxocara</taxon>
    </lineage>
</organism>
<evidence type="ECO:0000256" key="2">
    <source>
        <dbReference type="SAM" id="Phobius"/>
    </source>
</evidence>
<proteinExistence type="predicted"/>
<name>A0A0B2VZJ1_TOXCA</name>
<feature type="compositionally biased region" description="Basic and acidic residues" evidence="1">
    <location>
        <begin position="237"/>
        <end position="274"/>
    </location>
</feature>
<feature type="chain" id="PRO_5002080531" evidence="3">
    <location>
        <begin position="20"/>
        <end position="292"/>
    </location>
</feature>
<evidence type="ECO:0000256" key="3">
    <source>
        <dbReference type="SAM" id="SignalP"/>
    </source>
</evidence>
<keyword evidence="2" id="KW-0812">Transmembrane</keyword>
<dbReference type="EMBL" id="JPKZ01000517">
    <property type="protein sequence ID" value="KHN86834.1"/>
    <property type="molecule type" value="Genomic_DNA"/>
</dbReference>
<gene>
    <name evidence="4" type="ORF">Tcan_07808</name>
</gene>
<evidence type="ECO:0000313" key="4">
    <source>
        <dbReference type="EMBL" id="KHN86834.1"/>
    </source>
</evidence>
<dbReference type="Proteomes" id="UP000031036">
    <property type="component" value="Unassembled WGS sequence"/>
</dbReference>
<comment type="caution">
    <text evidence="4">The sequence shown here is derived from an EMBL/GenBank/DDBJ whole genome shotgun (WGS) entry which is preliminary data.</text>
</comment>
<feature type="transmembrane region" description="Helical" evidence="2">
    <location>
        <begin position="160"/>
        <end position="184"/>
    </location>
</feature>
<keyword evidence="2" id="KW-1133">Transmembrane helix</keyword>
<feature type="region of interest" description="Disordered" evidence="1">
    <location>
        <begin position="237"/>
        <end position="292"/>
    </location>
</feature>